<keyword evidence="4" id="KW-1185">Reference proteome</keyword>
<dbReference type="Proteomes" id="UP000032414">
    <property type="component" value="Chromosome I"/>
</dbReference>
<organism evidence="1 3">
    <name type="scientific">Legionella micdadei</name>
    <name type="common">Tatlockia micdadei</name>
    <dbReference type="NCBI Taxonomy" id="451"/>
    <lineage>
        <taxon>Bacteria</taxon>
        <taxon>Pseudomonadati</taxon>
        <taxon>Pseudomonadota</taxon>
        <taxon>Gammaproteobacteria</taxon>
        <taxon>Legionellales</taxon>
        <taxon>Legionellaceae</taxon>
        <taxon>Legionella</taxon>
    </lineage>
</organism>
<evidence type="ECO:0000313" key="1">
    <source>
        <dbReference type="EMBL" id="CEG61404.1"/>
    </source>
</evidence>
<proteinExistence type="predicted"/>
<reference evidence="1" key="1">
    <citation type="submission" date="2014-09" db="EMBL/GenBank/DDBJ databases">
        <authorList>
            <person name="GOMEZ-VALERO Laura"/>
        </authorList>
    </citation>
    <scope>NUCLEOTIDE SEQUENCE</scope>
    <source>
        <strain evidence="1">ATCC33218</strain>
    </source>
</reference>
<accession>A0A098GFZ7</accession>
<gene>
    <name evidence="1" type="ORF">LMI_2125</name>
    <name evidence="2" type="ORF">SAMN02982997_01612</name>
</gene>
<sequence length="199" mass="23516">MAQYKWHYKSLIEPYKLGRISTEQFLDNLAQIFYFLNGMDIDRRNNLLREAWNASIQMNEMTRERFVQVMEMAKTEPVYLISNTNELNIQAVLDCFRQNFPELSFNERIDTNIKDDKNPVEILPNVFLCLSYRYKAFKTEYPTTGNLLEELIQHTGRHVTVVSQYENDLKKASELGVTETHKAQDFFGRYYSMEATPLI</sequence>
<dbReference type="EMBL" id="FMVN01000007">
    <property type="protein sequence ID" value="SCY40108.1"/>
    <property type="molecule type" value="Genomic_DNA"/>
</dbReference>
<evidence type="ECO:0000313" key="2">
    <source>
        <dbReference type="EMBL" id="SCY40108.1"/>
    </source>
</evidence>
<dbReference type="Gene3D" id="1.10.150.240">
    <property type="entry name" value="Putative phosphatase, domain 2"/>
    <property type="match status" value="1"/>
</dbReference>
<dbReference type="EMBL" id="LN614830">
    <property type="protein sequence ID" value="CEG61404.1"/>
    <property type="molecule type" value="Genomic_DNA"/>
</dbReference>
<dbReference type="HOGENOM" id="CLU_1371615_0_0_6"/>
<dbReference type="InterPro" id="IPR023214">
    <property type="entry name" value="HAD_sf"/>
</dbReference>
<dbReference type="PATRIC" id="fig|451.8.peg.1226"/>
<evidence type="ECO:0000313" key="3">
    <source>
        <dbReference type="Proteomes" id="UP000032414"/>
    </source>
</evidence>
<name>A0A098GFZ7_LEGMI</name>
<dbReference type="Gene3D" id="3.40.50.1000">
    <property type="entry name" value="HAD superfamily/HAD-like"/>
    <property type="match status" value="1"/>
</dbReference>
<dbReference type="InterPro" id="IPR023198">
    <property type="entry name" value="PGP-like_dom2"/>
</dbReference>
<protein>
    <submittedName>
        <fullName evidence="1">Uncharacterized protein</fullName>
    </submittedName>
</protein>
<evidence type="ECO:0000313" key="4">
    <source>
        <dbReference type="Proteomes" id="UP000182998"/>
    </source>
</evidence>
<dbReference type="AlphaFoldDB" id="A0A098GFZ7"/>
<dbReference type="Proteomes" id="UP000182998">
    <property type="component" value="Unassembled WGS sequence"/>
</dbReference>
<dbReference type="STRING" id="451.B6N58_05470"/>
<reference evidence="2 4" key="3">
    <citation type="submission" date="2016-10" db="EMBL/GenBank/DDBJ databases">
        <authorList>
            <person name="Varghese N."/>
            <person name="Submissions S."/>
        </authorList>
    </citation>
    <scope>NUCLEOTIDE SEQUENCE [LARGE SCALE GENOMIC DNA]</scope>
    <source>
        <strain evidence="2 4">ATCC 33218</strain>
    </source>
</reference>
<reference evidence="3" key="2">
    <citation type="submission" date="2014-09" db="EMBL/GenBank/DDBJ databases">
        <authorList>
            <person name="Gomez-Valero L."/>
        </authorList>
    </citation>
    <scope>NUCLEOTIDE SEQUENCE [LARGE SCALE GENOMIC DNA]</scope>
    <source>
        <strain evidence="3">ATCC33218</strain>
    </source>
</reference>
<dbReference type="KEGG" id="tmc:LMI_2125"/>